<evidence type="ECO:0000256" key="12">
    <source>
        <dbReference type="SAM" id="MobiDB-lite"/>
    </source>
</evidence>
<evidence type="ECO:0000313" key="14">
    <source>
        <dbReference type="EMBL" id="KAI6654199.1"/>
    </source>
</evidence>
<feature type="transmembrane region" description="Helical" evidence="13">
    <location>
        <begin position="20"/>
        <end position="40"/>
    </location>
</feature>
<reference evidence="14 15" key="1">
    <citation type="journal article" date="2023" name="BMC Biol.">
        <title>The compact genome of the sponge Oopsacas minuta (Hexactinellida) is lacking key metazoan core genes.</title>
        <authorList>
            <person name="Santini S."/>
            <person name="Schenkelaars Q."/>
            <person name="Jourda C."/>
            <person name="Duchesne M."/>
            <person name="Belahbib H."/>
            <person name="Rocher C."/>
            <person name="Selva M."/>
            <person name="Riesgo A."/>
            <person name="Vervoort M."/>
            <person name="Leys S.P."/>
            <person name="Kodjabachian L."/>
            <person name="Le Bivic A."/>
            <person name="Borchiellini C."/>
            <person name="Claverie J.M."/>
            <person name="Renard E."/>
        </authorList>
    </citation>
    <scope>NUCLEOTIDE SEQUENCE [LARGE SCALE GENOMIC DNA]</scope>
    <source>
        <strain evidence="14">SPO-2</strain>
    </source>
</reference>
<evidence type="ECO:0000256" key="6">
    <source>
        <dbReference type="ARBA" id="ARBA00022792"/>
    </source>
</evidence>
<evidence type="ECO:0000256" key="4">
    <source>
        <dbReference type="ARBA" id="ARBA00022448"/>
    </source>
</evidence>
<dbReference type="AlphaFoldDB" id="A0AAV7K0S4"/>
<comment type="subcellular location">
    <subcellularLocation>
        <location evidence="2">Mitochondrion inner membrane</location>
        <topology evidence="2">Multi-pass membrane protein</topology>
    </subcellularLocation>
</comment>
<proteinExistence type="inferred from homology"/>
<feature type="transmembrane region" description="Helical" evidence="13">
    <location>
        <begin position="106"/>
        <end position="129"/>
    </location>
</feature>
<keyword evidence="7" id="KW-0653">Protein transport</keyword>
<dbReference type="Proteomes" id="UP001165289">
    <property type="component" value="Unassembled WGS sequence"/>
</dbReference>
<accession>A0AAV7K0S4</accession>
<dbReference type="GO" id="GO:0008320">
    <property type="term" value="F:protein transmembrane transporter activity"/>
    <property type="evidence" value="ECO:0007669"/>
    <property type="project" value="TreeGrafter"/>
</dbReference>
<dbReference type="PANTHER" id="PTHR10485">
    <property type="entry name" value="MITOCHONDRIAL IMPORT INNER MEMBRANE TRANSLOCASE SUBUNIT TIM-17"/>
    <property type="match status" value="1"/>
</dbReference>
<evidence type="ECO:0000256" key="8">
    <source>
        <dbReference type="ARBA" id="ARBA00022989"/>
    </source>
</evidence>
<keyword evidence="8 13" id="KW-1133">Transmembrane helix</keyword>
<name>A0AAV7K0S4_9METZ</name>
<keyword evidence="9" id="KW-0811">Translocation</keyword>
<evidence type="ECO:0000256" key="1">
    <source>
        <dbReference type="ARBA" id="ARBA00002959"/>
    </source>
</evidence>
<comment type="caution">
    <text evidence="14">The sequence shown here is derived from an EMBL/GenBank/DDBJ whole genome shotgun (WGS) entry which is preliminary data.</text>
</comment>
<comment type="similarity">
    <text evidence="3">Belongs to the Tim17/Tim22/Tim23 family.</text>
</comment>
<evidence type="ECO:0000256" key="13">
    <source>
        <dbReference type="SAM" id="Phobius"/>
    </source>
</evidence>
<feature type="region of interest" description="Disordered" evidence="12">
    <location>
        <begin position="148"/>
        <end position="169"/>
    </location>
</feature>
<dbReference type="Pfam" id="PF02466">
    <property type="entry name" value="Tim17"/>
    <property type="match status" value="1"/>
</dbReference>
<gene>
    <name evidence="14" type="ORF">LOD99_3043</name>
</gene>
<keyword evidence="10" id="KW-0496">Mitochondrion</keyword>
<organism evidence="14 15">
    <name type="scientific">Oopsacas minuta</name>
    <dbReference type="NCBI Taxonomy" id="111878"/>
    <lineage>
        <taxon>Eukaryota</taxon>
        <taxon>Metazoa</taxon>
        <taxon>Porifera</taxon>
        <taxon>Hexactinellida</taxon>
        <taxon>Hexasterophora</taxon>
        <taxon>Lyssacinosida</taxon>
        <taxon>Leucopsacidae</taxon>
        <taxon>Oopsacas</taxon>
    </lineage>
</organism>
<evidence type="ECO:0000256" key="3">
    <source>
        <dbReference type="ARBA" id="ARBA00008444"/>
    </source>
</evidence>
<dbReference type="PANTHER" id="PTHR10485:SF0">
    <property type="entry name" value="AT05822P-RELATED"/>
    <property type="match status" value="1"/>
</dbReference>
<evidence type="ECO:0000256" key="7">
    <source>
        <dbReference type="ARBA" id="ARBA00022927"/>
    </source>
</evidence>
<dbReference type="GO" id="GO:0005744">
    <property type="term" value="C:TIM23 mitochondrial import inner membrane translocase complex"/>
    <property type="evidence" value="ECO:0007669"/>
    <property type="project" value="TreeGrafter"/>
</dbReference>
<dbReference type="GO" id="GO:0030150">
    <property type="term" value="P:protein import into mitochondrial matrix"/>
    <property type="evidence" value="ECO:0007669"/>
    <property type="project" value="TreeGrafter"/>
</dbReference>
<evidence type="ECO:0000256" key="10">
    <source>
        <dbReference type="ARBA" id="ARBA00023128"/>
    </source>
</evidence>
<sequence length="169" mass="17994">MDDIESLYREPCPWRIVDDAGGGFAIGAIGGGIFSFYKGIRFSSPGFKSRAWSGVQALKARGPVYGGNFAVWGGLFSTMDCCLMSLRGKEDPWNSVVAGATASGMLALRTGMVGMIGAAIGGAIILGLIESIPIAMTRYQATQQREMTFQQAPDPSILGKQDVSTLHRH</sequence>
<evidence type="ECO:0000256" key="9">
    <source>
        <dbReference type="ARBA" id="ARBA00023010"/>
    </source>
</evidence>
<keyword evidence="5 13" id="KW-0812">Transmembrane</keyword>
<evidence type="ECO:0000256" key="2">
    <source>
        <dbReference type="ARBA" id="ARBA00004448"/>
    </source>
</evidence>
<dbReference type="EMBL" id="JAKMXF010000233">
    <property type="protein sequence ID" value="KAI6654199.1"/>
    <property type="molecule type" value="Genomic_DNA"/>
</dbReference>
<keyword evidence="11 13" id="KW-0472">Membrane</keyword>
<comment type="function">
    <text evidence="1">Essential component of the TIM23 complex, a complex that mediates the translocation of transit peptide-containing proteins across the mitochondrial inner membrane.</text>
</comment>
<keyword evidence="4" id="KW-0813">Transport</keyword>
<keyword evidence="6" id="KW-0999">Mitochondrion inner membrane</keyword>
<evidence type="ECO:0000256" key="11">
    <source>
        <dbReference type="ARBA" id="ARBA00023136"/>
    </source>
</evidence>
<keyword evidence="15" id="KW-1185">Reference proteome</keyword>
<evidence type="ECO:0000313" key="15">
    <source>
        <dbReference type="Proteomes" id="UP001165289"/>
    </source>
</evidence>
<protein>
    <submittedName>
        <fullName evidence="14">Mitochondrial import inner membrane translocase subunit tim17</fullName>
    </submittedName>
</protein>
<evidence type="ECO:0000256" key="5">
    <source>
        <dbReference type="ARBA" id="ARBA00022692"/>
    </source>
</evidence>